<evidence type="ECO:0000313" key="5">
    <source>
        <dbReference type="Proteomes" id="UP001526201"/>
    </source>
</evidence>
<gene>
    <name evidence="4" type="ORF">H7J73_24165</name>
</gene>
<keyword evidence="1" id="KW-0805">Transcription regulation</keyword>
<sequence>MARSTTPADAIYARALTLLDEEGIAGINARRLAAELHCSTKTLYQQVGNQDQLIRELVARHFAALRLEFVEADTWQESAVRWCHSVRAALLAHPHLSALMTFDDREPIAAYVDRLLHVLLRAGVPAELARNCCRVLVHTTISLAGAEIAAGGESPDVFVEVFDNTIRWVVLGVSAEAT</sequence>
<feature type="domain" description="Tetracycline repressor TetR C-terminal" evidence="3">
    <location>
        <begin position="71"/>
        <end position="138"/>
    </location>
</feature>
<dbReference type="SUPFAM" id="SSF46689">
    <property type="entry name" value="Homeodomain-like"/>
    <property type="match status" value="1"/>
</dbReference>
<dbReference type="InterPro" id="IPR009057">
    <property type="entry name" value="Homeodomain-like_sf"/>
</dbReference>
<reference evidence="4 5" key="1">
    <citation type="journal article" date="2022" name="BMC Genomics">
        <title>Comparative genome analysis of mycobacteria focusing on tRNA and non-coding RNA.</title>
        <authorList>
            <person name="Behra P.R.K."/>
            <person name="Pettersson B.M.F."/>
            <person name="Ramesh M."/>
            <person name="Das S."/>
            <person name="Dasgupta S."/>
            <person name="Kirsebom L.A."/>
        </authorList>
    </citation>
    <scope>NUCLEOTIDE SEQUENCE [LARGE SCALE GENOMIC DNA]</scope>
    <source>
        <strain evidence="4 5">DSM 44078</strain>
    </source>
</reference>
<protein>
    <submittedName>
        <fullName evidence="4">TetR/AcrR family transcriptional regulator C-terminal domain-containing protein</fullName>
    </submittedName>
</protein>
<dbReference type="Proteomes" id="UP001526201">
    <property type="component" value="Unassembled WGS sequence"/>
</dbReference>
<dbReference type="InterPro" id="IPR036271">
    <property type="entry name" value="Tet_transcr_reg_TetR-rel_C_sf"/>
</dbReference>
<dbReference type="Pfam" id="PF02909">
    <property type="entry name" value="TetR_C_1"/>
    <property type="match status" value="1"/>
</dbReference>
<organism evidence="4 5">
    <name type="scientific">Mycolicibacterium komossense</name>
    <dbReference type="NCBI Taxonomy" id="1779"/>
    <lineage>
        <taxon>Bacteria</taxon>
        <taxon>Bacillati</taxon>
        <taxon>Actinomycetota</taxon>
        <taxon>Actinomycetes</taxon>
        <taxon>Mycobacteriales</taxon>
        <taxon>Mycobacteriaceae</taxon>
        <taxon>Mycolicibacterium</taxon>
    </lineage>
</organism>
<proteinExistence type="predicted"/>
<dbReference type="InterPro" id="IPR004111">
    <property type="entry name" value="Repressor_TetR_C"/>
</dbReference>
<evidence type="ECO:0000256" key="1">
    <source>
        <dbReference type="ARBA" id="ARBA00023015"/>
    </source>
</evidence>
<evidence type="ECO:0000256" key="2">
    <source>
        <dbReference type="ARBA" id="ARBA00023163"/>
    </source>
</evidence>
<evidence type="ECO:0000259" key="3">
    <source>
        <dbReference type="Pfam" id="PF02909"/>
    </source>
</evidence>
<comment type="caution">
    <text evidence="4">The sequence shown here is derived from an EMBL/GenBank/DDBJ whole genome shotgun (WGS) entry which is preliminary data.</text>
</comment>
<keyword evidence="2" id="KW-0804">Transcription</keyword>
<name>A0ABT3CI25_9MYCO</name>
<dbReference type="EMBL" id="JACKTY010000039">
    <property type="protein sequence ID" value="MCV7229114.1"/>
    <property type="molecule type" value="Genomic_DNA"/>
</dbReference>
<dbReference type="SUPFAM" id="SSF48498">
    <property type="entry name" value="Tetracyclin repressor-like, C-terminal domain"/>
    <property type="match status" value="1"/>
</dbReference>
<keyword evidence="5" id="KW-1185">Reference proteome</keyword>
<accession>A0ABT3CI25</accession>
<dbReference type="Gene3D" id="1.10.357.10">
    <property type="entry name" value="Tetracycline Repressor, domain 2"/>
    <property type="match status" value="1"/>
</dbReference>
<evidence type="ECO:0000313" key="4">
    <source>
        <dbReference type="EMBL" id="MCV7229114.1"/>
    </source>
</evidence>
<dbReference type="RefSeq" id="WP_264070304.1">
    <property type="nucleotide sequence ID" value="NZ_JACKTY010000039.1"/>
</dbReference>